<protein>
    <submittedName>
        <fullName evidence="2">Uncharacterized protein</fullName>
    </submittedName>
</protein>
<evidence type="ECO:0000256" key="1">
    <source>
        <dbReference type="SAM" id="SignalP"/>
    </source>
</evidence>
<evidence type="ECO:0000313" key="3">
    <source>
        <dbReference type="Proteomes" id="UP000827092"/>
    </source>
</evidence>
<keyword evidence="3" id="KW-1185">Reference proteome</keyword>
<evidence type="ECO:0000313" key="2">
    <source>
        <dbReference type="EMBL" id="KAG8196910.1"/>
    </source>
</evidence>
<dbReference type="AlphaFoldDB" id="A0AAV6VLI2"/>
<feature type="chain" id="PRO_5043608190" evidence="1">
    <location>
        <begin position="17"/>
        <end position="209"/>
    </location>
</feature>
<keyword evidence="1" id="KW-0732">Signal</keyword>
<dbReference type="Proteomes" id="UP000827092">
    <property type="component" value="Unassembled WGS sequence"/>
</dbReference>
<proteinExistence type="predicted"/>
<sequence length="209" mass="23831">MLPAFLLAIQFAVINGDLLCMYDNYPACYAPLFRRKNGEYCSGAPQTIKCIKEEAFACEVEEYREVLDLESTLQKMCQPGTNLNKMYEKHKTCYFELANKAAVPCYDDLDAARQGYHSTGSIHQDKLELLKLECRYNDPGIICTEEKVKETCGDEALLFYRNFTEPNHELALRTCIENIAASSFGNFWKLLLLHVSTLLLVILMSNINL</sequence>
<gene>
    <name evidence="2" type="ORF">JTE90_027614</name>
</gene>
<dbReference type="EMBL" id="JAFNEN010000063">
    <property type="protein sequence ID" value="KAG8196910.1"/>
    <property type="molecule type" value="Genomic_DNA"/>
</dbReference>
<reference evidence="2 3" key="1">
    <citation type="journal article" date="2022" name="Nat. Ecol. Evol.">
        <title>A masculinizing supergene underlies an exaggerated male reproductive morph in a spider.</title>
        <authorList>
            <person name="Hendrickx F."/>
            <person name="De Corte Z."/>
            <person name="Sonet G."/>
            <person name="Van Belleghem S.M."/>
            <person name="Kostlbacher S."/>
            <person name="Vangestel C."/>
        </authorList>
    </citation>
    <scope>NUCLEOTIDE SEQUENCE [LARGE SCALE GENOMIC DNA]</scope>
    <source>
        <strain evidence="2">W744_W776</strain>
    </source>
</reference>
<feature type="signal peptide" evidence="1">
    <location>
        <begin position="1"/>
        <end position="16"/>
    </location>
</feature>
<accession>A0AAV6VLI2</accession>
<name>A0AAV6VLI2_9ARAC</name>
<comment type="caution">
    <text evidence="2">The sequence shown here is derived from an EMBL/GenBank/DDBJ whole genome shotgun (WGS) entry which is preliminary data.</text>
</comment>
<organism evidence="2 3">
    <name type="scientific">Oedothorax gibbosus</name>
    <dbReference type="NCBI Taxonomy" id="931172"/>
    <lineage>
        <taxon>Eukaryota</taxon>
        <taxon>Metazoa</taxon>
        <taxon>Ecdysozoa</taxon>
        <taxon>Arthropoda</taxon>
        <taxon>Chelicerata</taxon>
        <taxon>Arachnida</taxon>
        <taxon>Araneae</taxon>
        <taxon>Araneomorphae</taxon>
        <taxon>Entelegynae</taxon>
        <taxon>Araneoidea</taxon>
        <taxon>Linyphiidae</taxon>
        <taxon>Erigoninae</taxon>
        <taxon>Oedothorax</taxon>
    </lineage>
</organism>